<dbReference type="InterPro" id="IPR014721">
    <property type="entry name" value="Ribsml_uS5_D2-typ_fold_subgr"/>
</dbReference>
<dbReference type="Gene3D" id="3.30.230.10">
    <property type="match status" value="1"/>
</dbReference>
<evidence type="ECO:0000256" key="4">
    <source>
        <dbReference type="ARBA" id="ARBA00022801"/>
    </source>
</evidence>
<dbReference type="HAMAP" id="MF_00227">
    <property type="entry name" value="RNase_P"/>
    <property type="match status" value="1"/>
</dbReference>
<keyword evidence="3 6" id="KW-0255">Endonuclease</keyword>
<dbReference type="KEGG" id="mgb:VO56_01515"/>
<dbReference type="NCBIfam" id="TIGR00188">
    <property type="entry name" value="rnpA"/>
    <property type="match status" value="1"/>
</dbReference>
<dbReference type="Pfam" id="PF00825">
    <property type="entry name" value="Ribonuclease_P"/>
    <property type="match status" value="1"/>
</dbReference>
<dbReference type="GO" id="GO:0000049">
    <property type="term" value="F:tRNA binding"/>
    <property type="evidence" value="ECO:0007669"/>
    <property type="project" value="UniProtKB-UniRule"/>
</dbReference>
<dbReference type="GO" id="GO:0001682">
    <property type="term" value="P:tRNA 5'-leader removal"/>
    <property type="evidence" value="ECO:0007669"/>
    <property type="project" value="UniProtKB-UniRule"/>
</dbReference>
<evidence type="ECO:0000256" key="7">
    <source>
        <dbReference type="NCBIfam" id="TIGR00188"/>
    </source>
</evidence>
<evidence type="ECO:0000256" key="5">
    <source>
        <dbReference type="ARBA" id="ARBA00022884"/>
    </source>
</evidence>
<comment type="subunit">
    <text evidence="6">Consists of a catalytic RNA component (M1 or rnpB) and a protein subunit.</text>
</comment>
<dbReference type="PATRIC" id="fig|29556.3.peg.307"/>
<dbReference type="PANTHER" id="PTHR33992:SF1">
    <property type="entry name" value="RIBONUCLEASE P PROTEIN COMPONENT"/>
    <property type="match status" value="1"/>
</dbReference>
<protein>
    <recommendedName>
        <fullName evidence="6 7">Ribonuclease P protein component</fullName>
        <shortName evidence="6">RNase P protein</shortName>
        <shortName evidence="6">RNaseP protein</shortName>
        <ecNumber evidence="6 7">3.1.26.5</ecNumber>
    </recommendedName>
    <alternativeName>
        <fullName evidence="6">Protein C5</fullName>
    </alternativeName>
</protein>
<evidence type="ECO:0000256" key="3">
    <source>
        <dbReference type="ARBA" id="ARBA00022759"/>
    </source>
</evidence>
<gene>
    <name evidence="6" type="primary">rnpA</name>
    <name evidence="8" type="ORF">VO56_01515</name>
</gene>
<dbReference type="GO" id="GO:0042781">
    <property type="term" value="F:3'-tRNA processing endoribonuclease activity"/>
    <property type="evidence" value="ECO:0007669"/>
    <property type="project" value="TreeGrafter"/>
</dbReference>
<dbReference type="Proteomes" id="UP000032722">
    <property type="component" value="Chromosome"/>
</dbReference>
<organism evidence="9">
    <name type="scientific">Mycoplasmopsis gallinacea</name>
    <dbReference type="NCBI Taxonomy" id="29556"/>
    <lineage>
        <taxon>Bacteria</taxon>
        <taxon>Bacillati</taxon>
        <taxon>Mycoplasmatota</taxon>
        <taxon>Mycoplasmoidales</taxon>
        <taxon>Metamycoplasmataceae</taxon>
        <taxon>Mycoplasmopsis</taxon>
    </lineage>
</organism>
<dbReference type="GO" id="GO:0030677">
    <property type="term" value="C:ribonuclease P complex"/>
    <property type="evidence" value="ECO:0007669"/>
    <property type="project" value="TreeGrafter"/>
</dbReference>
<keyword evidence="4 6" id="KW-0378">Hydrolase</keyword>
<evidence type="ECO:0000256" key="2">
    <source>
        <dbReference type="ARBA" id="ARBA00022722"/>
    </source>
</evidence>
<dbReference type="EMBL" id="CP011021">
    <property type="protein sequence ID" value="AKA49930.1"/>
    <property type="molecule type" value="Genomic_DNA"/>
</dbReference>
<evidence type="ECO:0000313" key="9">
    <source>
        <dbReference type="Proteomes" id="UP000032722"/>
    </source>
</evidence>
<dbReference type="InterPro" id="IPR020568">
    <property type="entry name" value="Ribosomal_Su5_D2-typ_SF"/>
</dbReference>
<dbReference type="PANTHER" id="PTHR33992">
    <property type="entry name" value="RIBONUCLEASE P PROTEIN COMPONENT"/>
    <property type="match status" value="1"/>
</dbReference>
<comment type="function">
    <text evidence="6">RNaseP catalyzes the removal of the 5'-leader sequence from pre-tRNA to produce the mature 5'-terminus. It can also cleave other RNA substrates such as 4.5S RNA. The protein component plays an auxiliary but essential role in vivo by binding to the 5'-leader sequence and broadening the substrate specificity of the ribozyme.</text>
</comment>
<keyword evidence="1 6" id="KW-0819">tRNA processing</keyword>
<keyword evidence="2 6" id="KW-0540">Nuclease</keyword>
<dbReference type="SUPFAM" id="SSF54211">
    <property type="entry name" value="Ribosomal protein S5 domain 2-like"/>
    <property type="match status" value="1"/>
</dbReference>
<sequence length="113" mass="13888">MKKIYRLKKNWEFNEILNSKKQLLNRFVIIYYKESNNFKIGITVPKKFANSVGRNLYKRQLRAIIHDLNIYDYKYEFVIIARKDFVEEDFATKQKEINKLFEKFRKHAKISKF</sequence>
<evidence type="ECO:0000313" key="8">
    <source>
        <dbReference type="EMBL" id="AKA49930.1"/>
    </source>
</evidence>
<comment type="catalytic activity">
    <reaction evidence="6">
        <text>Endonucleolytic cleavage of RNA, removing 5'-extranucleotides from tRNA precursor.</text>
        <dbReference type="EC" id="3.1.26.5"/>
    </reaction>
</comment>
<evidence type="ECO:0000256" key="1">
    <source>
        <dbReference type="ARBA" id="ARBA00022694"/>
    </source>
</evidence>
<accession>A0A0D5ZJT1</accession>
<keyword evidence="5 6" id="KW-0694">RNA-binding</keyword>
<reference evidence="8 9" key="1">
    <citation type="journal article" date="2015" name="Genome Announc.">
        <title>Complete Genome Sequence of Mycoplasma meleagridis, a Possible Emerging Pathogen in Chickens.</title>
        <authorList>
            <person name="Abolnik C."/>
        </authorList>
    </citation>
    <scope>NUCLEOTIDE SEQUENCE [LARGE SCALE GENOMIC DNA]</scope>
    <source>
        <strain evidence="8 9">B2096 8B</strain>
    </source>
</reference>
<dbReference type="HOGENOM" id="CLU_117179_9_1_14"/>
<proteinExistence type="inferred from homology"/>
<dbReference type="InterPro" id="IPR000100">
    <property type="entry name" value="RNase_P"/>
</dbReference>
<dbReference type="AlphaFoldDB" id="A0A0D5ZJT1"/>
<dbReference type="GO" id="GO:0004526">
    <property type="term" value="F:ribonuclease P activity"/>
    <property type="evidence" value="ECO:0007669"/>
    <property type="project" value="UniProtKB-UniRule"/>
</dbReference>
<dbReference type="EC" id="3.1.26.5" evidence="6 7"/>
<name>A0A0D5ZJT1_9BACT</name>
<evidence type="ECO:0000256" key="6">
    <source>
        <dbReference type="HAMAP-Rule" id="MF_00227"/>
    </source>
</evidence>
<comment type="similarity">
    <text evidence="6">Belongs to the RnpA family.</text>
</comment>